<dbReference type="InterPro" id="IPR013154">
    <property type="entry name" value="ADH-like_N"/>
</dbReference>
<dbReference type="Pfam" id="PF08240">
    <property type="entry name" value="ADH_N"/>
    <property type="match status" value="1"/>
</dbReference>
<dbReference type="KEGG" id="sace:GIY23_13235"/>
<evidence type="ECO:0000256" key="3">
    <source>
        <dbReference type="ARBA" id="ARBA00022723"/>
    </source>
</evidence>
<evidence type="ECO:0000256" key="2">
    <source>
        <dbReference type="ARBA" id="ARBA00008072"/>
    </source>
</evidence>
<dbReference type="InterPro" id="IPR011032">
    <property type="entry name" value="GroES-like_sf"/>
</dbReference>
<sequence>MKAAVLNEIGDRELQLRADVTTAELAPDQVRVRTRVAGICHSDLAAMDGSLPAMAPGVIGHEGSGDVVEVGEQVADLAPGDRVVVSFVAPCGHCKACASNQAYLCDVHVIEGLSTPRFSVGGEPTFGFAGLGTFAEELVVPRAGVVKIEDDVPYEVAALVGCAVVTGVGAVINTAAVRPGSSVAVLGCGGVGISAIQGARAVGATTIVAVDPVVGKHELAERFGATHATTPDGLADVSQDVTGGAGFDYVFEVVGRGSTIRAAYDATRRGGTTVVVGAGSPEEKVEFSAQELFMMERKILPSFYGSVDPRRDVDLVLSLWRTGRLDLEGMVSKRIGLADVNAGLEALHSPDGGLVRQVITFD</sequence>
<dbReference type="FunFam" id="3.40.50.720:FF:000003">
    <property type="entry name" value="S-(hydroxymethyl)glutathione dehydrogenase"/>
    <property type="match status" value="1"/>
</dbReference>
<accession>A0A5Q3QHP1</accession>
<dbReference type="Gene3D" id="3.90.180.10">
    <property type="entry name" value="Medium-chain alcohol dehydrogenases, catalytic domain"/>
    <property type="match status" value="1"/>
</dbReference>
<dbReference type="PANTHER" id="PTHR43880:SF12">
    <property type="entry name" value="ALCOHOL DEHYDROGENASE CLASS-3"/>
    <property type="match status" value="1"/>
</dbReference>
<evidence type="ECO:0000256" key="6">
    <source>
        <dbReference type="ARBA" id="ARBA00023027"/>
    </source>
</evidence>
<reference evidence="10" key="1">
    <citation type="submission" date="2019-11" db="EMBL/GenBank/DDBJ databases">
        <title>The complete genome sequence of Saccharopolyspora sp. E2A.</title>
        <authorList>
            <person name="Zhang G."/>
        </authorList>
    </citation>
    <scope>NUCLEOTIDE SEQUENCE [LARGE SCALE GENOMIC DNA]</scope>
    <source>
        <strain evidence="10">E2A</strain>
    </source>
</reference>
<dbReference type="InterPro" id="IPR002328">
    <property type="entry name" value="ADH_Zn_CS"/>
</dbReference>
<comment type="cofactor">
    <cofactor evidence="1 7">
        <name>Zn(2+)</name>
        <dbReference type="ChEBI" id="CHEBI:29105"/>
    </cofactor>
</comment>
<protein>
    <submittedName>
        <fullName evidence="9">Zinc-binding dehydrogenase</fullName>
    </submittedName>
</protein>
<dbReference type="InterPro" id="IPR020843">
    <property type="entry name" value="ER"/>
</dbReference>
<dbReference type="PANTHER" id="PTHR43880">
    <property type="entry name" value="ALCOHOL DEHYDROGENASE"/>
    <property type="match status" value="1"/>
</dbReference>
<dbReference type="Gene3D" id="3.40.50.720">
    <property type="entry name" value="NAD(P)-binding Rossmann-like Domain"/>
    <property type="match status" value="1"/>
</dbReference>
<dbReference type="CDD" id="cd08279">
    <property type="entry name" value="Zn_ADH_class_III"/>
    <property type="match status" value="1"/>
</dbReference>
<dbReference type="Proteomes" id="UP000371041">
    <property type="component" value="Chromosome"/>
</dbReference>
<dbReference type="SUPFAM" id="SSF51735">
    <property type="entry name" value="NAD(P)-binding Rossmann-fold domains"/>
    <property type="match status" value="1"/>
</dbReference>
<evidence type="ECO:0000313" key="9">
    <source>
        <dbReference type="EMBL" id="QGK70357.1"/>
    </source>
</evidence>
<dbReference type="SUPFAM" id="SSF50129">
    <property type="entry name" value="GroES-like"/>
    <property type="match status" value="1"/>
</dbReference>
<keyword evidence="4 7" id="KW-0862">Zinc</keyword>
<keyword evidence="10" id="KW-1185">Reference proteome</keyword>
<gene>
    <name evidence="9" type="ORF">GIY23_13235</name>
</gene>
<dbReference type="PROSITE" id="PS00059">
    <property type="entry name" value="ADH_ZINC"/>
    <property type="match status" value="1"/>
</dbReference>
<feature type="domain" description="Enoyl reductase (ER)" evidence="8">
    <location>
        <begin position="10"/>
        <end position="359"/>
    </location>
</feature>
<evidence type="ECO:0000256" key="5">
    <source>
        <dbReference type="ARBA" id="ARBA00023002"/>
    </source>
</evidence>
<organism evidence="9 10">
    <name type="scientific">Allosaccharopolyspora coralli</name>
    <dbReference type="NCBI Taxonomy" id="2665642"/>
    <lineage>
        <taxon>Bacteria</taxon>
        <taxon>Bacillati</taxon>
        <taxon>Actinomycetota</taxon>
        <taxon>Actinomycetes</taxon>
        <taxon>Pseudonocardiales</taxon>
        <taxon>Pseudonocardiaceae</taxon>
        <taxon>Allosaccharopolyspora</taxon>
    </lineage>
</organism>
<dbReference type="AlphaFoldDB" id="A0A5Q3QHP1"/>
<evidence type="ECO:0000313" key="10">
    <source>
        <dbReference type="Proteomes" id="UP000371041"/>
    </source>
</evidence>
<dbReference type="InterPro" id="IPR013149">
    <property type="entry name" value="ADH-like_C"/>
</dbReference>
<evidence type="ECO:0000256" key="1">
    <source>
        <dbReference type="ARBA" id="ARBA00001947"/>
    </source>
</evidence>
<dbReference type="RefSeq" id="WP_154076941.1">
    <property type="nucleotide sequence ID" value="NZ_CP045929.1"/>
</dbReference>
<keyword evidence="5" id="KW-0560">Oxidoreductase</keyword>
<comment type="similarity">
    <text evidence="2 7">Belongs to the zinc-containing alcohol dehydrogenase family.</text>
</comment>
<dbReference type="Pfam" id="PF00107">
    <property type="entry name" value="ADH_zinc_N"/>
    <property type="match status" value="1"/>
</dbReference>
<dbReference type="GO" id="GO:0051903">
    <property type="term" value="F:S-(hydroxymethyl)glutathione dehydrogenase [NAD(P)+] activity"/>
    <property type="evidence" value="ECO:0007669"/>
    <property type="project" value="TreeGrafter"/>
</dbReference>
<keyword evidence="3 7" id="KW-0479">Metal-binding</keyword>
<dbReference type="GO" id="GO:0005829">
    <property type="term" value="C:cytosol"/>
    <property type="evidence" value="ECO:0007669"/>
    <property type="project" value="TreeGrafter"/>
</dbReference>
<dbReference type="GO" id="GO:0046294">
    <property type="term" value="P:formaldehyde catabolic process"/>
    <property type="evidence" value="ECO:0007669"/>
    <property type="project" value="TreeGrafter"/>
</dbReference>
<proteinExistence type="inferred from homology"/>
<name>A0A5Q3QHP1_9PSEU</name>
<dbReference type="SMART" id="SM00829">
    <property type="entry name" value="PKS_ER"/>
    <property type="match status" value="1"/>
</dbReference>
<dbReference type="GO" id="GO:0008270">
    <property type="term" value="F:zinc ion binding"/>
    <property type="evidence" value="ECO:0007669"/>
    <property type="project" value="InterPro"/>
</dbReference>
<dbReference type="EMBL" id="CP045929">
    <property type="protein sequence ID" value="QGK70357.1"/>
    <property type="molecule type" value="Genomic_DNA"/>
</dbReference>
<evidence type="ECO:0000256" key="4">
    <source>
        <dbReference type="ARBA" id="ARBA00022833"/>
    </source>
</evidence>
<evidence type="ECO:0000259" key="8">
    <source>
        <dbReference type="SMART" id="SM00829"/>
    </source>
</evidence>
<keyword evidence="6" id="KW-0520">NAD</keyword>
<evidence type="ECO:0000256" key="7">
    <source>
        <dbReference type="RuleBase" id="RU361277"/>
    </source>
</evidence>
<dbReference type="InterPro" id="IPR036291">
    <property type="entry name" value="NAD(P)-bd_dom_sf"/>
</dbReference>